<comment type="caution">
    <text evidence="2">The sequence shown here is derived from an EMBL/GenBank/DDBJ whole genome shotgun (WGS) entry which is preliminary data.</text>
</comment>
<dbReference type="RefSeq" id="WP_006981650.1">
    <property type="nucleotide sequence ID" value="NZ_ABVL01000014.1"/>
</dbReference>
<sequence>MKSVLFLFTAIALTVSVTHTPAADGAAGAVTKVPVVFSGGHETDPRDHGRPVALVAGALGVAPEVFRDAFSRVHPAGVDSGGPTREEAQANKAALMSVLGKYGITNDQLDAASNRYRYVRSHGEMWPTKAAVANALVQNGVVTGFEVVSGGYGYSSAPTVTVPNVKSAPAKVELAFSKDVEANGSVAKITLEAGKAK</sequence>
<dbReference type="EMBL" id="ABVL01000014">
    <property type="protein sequence ID" value="EDY18190.1"/>
    <property type="molecule type" value="Genomic_DNA"/>
</dbReference>
<evidence type="ECO:0000313" key="2">
    <source>
        <dbReference type="EMBL" id="EDY18190.1"/>
    </source>
</evidence>
<reference evidence="2 3" key="1">
    <citation type="journal article" date="2011" name="J. Bacteriol.">
        <title>Genome sequence of Chthoniobacter flavus Ellin428, an aerobic heterotrophic soil bacterium.</title>
        <authorList>
            <person name="Kant R."/>
            <person name="van Passel M.W."/>
            <person name="Palva A."/>
            <person name="Lucas S."/>
            <person name="Lapidus A."/>
            <person name="Glavina Del Rio T."/>
            <person name="Dalin E."/>
            <person name="Tice H."/>
            <person name="Bruce D."/>
            <person name="Goodwin L."/>
            <person name="Pitluck S."/>
            <person name="Larimer F.W."/>
            <person name="Land M.L."/>
            <person name="Hauser L."/>
            <person name="Sangwan P."/>
            <person name="de Vos W.M."/>
            <person name="Janssen P.H."/>
            <person name="Smidt H."/>
        </authorList>
    </citation>
    <scope>NUCLEOTIDE SEQUENCE [LARGE SCALE GENOMIC DNA]</scope>
    <source>
        <strain evidence="2 3">Ellin428</strain>
    </source>
</reference>
<evidence type="ECO:0000313" key="3">
    <source>
        <dbReference type="Proteomes" id="UP000005824"/>
    </source>
</evidence>
<feature type="chain" id="PRO_5002800567" evidence="1">
    <location>
        <begin position="23"/>
        <end position="197"/>
    </location>
</feature>
<accession>B4D5Y7</accession>
<dbReference type="InParanoid" id="B4D5Y7"/>
<dbReference type="eggNOG" id="ENOG50313P3">
    <property type="taxonomic scope" value="Bacteria"/>
</dbReference>
<proteinExistence type="predicted"/>
<evidence type="ECO:0000256" key="1">
    <source>
        <dbReference type="SAM" id="SignalP"/>
    </source>
</evidence>
<feature type="signal peptide" evidence="1">
    <location>
        <begin position="1"/>
        <end position="22"/>
    </location>
</feature>
<protein>
    <submittedName>
        <fullName evidence="2">Uncharacterized protein</fullName>
    </submittedName>
</protein>
<dbReference type="AlphaFoldDB" id="B4D5Y7"/>
<keyword evidence="1" id="KW-0732">Signal</keyword>
<name>B4D5Y7_9BACT</name>
<dbReference type="Proteomes" id="UP000005824">
    <property type="component" value="Unassembled WGS sequence"/>
</dbReference>
<organism evidence="2 3">
    <name type="scientific">Chthoniobacter flavus Ellin428</name>
    <dbReference type="NCBI Taxonomy" id="497964"/>
    <lineage>
        <taxon>Bacteria</taxon>
        <taxon>Pseudomonadati</taxon>
        <taxon>Verrucomicrobiota</taxon>
        <taxon>Spartobacteria</taxon>
        <taxon>Chthoniobacterales</taxon>
        <taxon>Chthoniobacteraceae</taxon>
        <taxon>Chthoniobacter</taxon>
    </lineage>
</organism>
<gene>
    <name evidence="2" type="ORF">CfE428DRAFT_4326</name>
</gene>
<keyword evidence="3" id="KW-1185">Reference proteome</keyword>